<evidence type="ECO:0000313" key="4">
    <source>
        <dbReference type="Proteomes" id="UP001597051"/>
    </source>
</evidence>
<keyword evidence="1" id="KW-1133">Transmembrane helix</keyword>
<protein>
    <submittedName>
        <fullName evidence="3">GNAT family N-acetyltransferase</fullName>
        <ecNumber evidence="3">2.3.1.-</ecNumber>
    </submittedName>
</protein>
<keyword evidence="4" id="KW-1185">Reference proteome</keyword>
<keyword evidence="3" id="KW-0012">Acyltransferase</keyword>
<feature type="domain" description="N-acetyltransferase" evidence="2">
    <location>
        <begin position="1"/>
        <end position="159"/>
    </location>
</feature>
<feature type="transmembrane region" description="Helical" evidence="1">
    <location>
        <begin position="129"/>
        <end position="150"/>
    </location>
</feature>
<dbReference type="InterPro" id="IPR016181">
    <property type="entry name" value="Acyl_CoA_acyltransferase"/>
</dbReference>
<reference evidence="4" key="1">
    <citation type="journal article" date="2019" name="Int. J. Syst. Evol. Microbiol.">
        <title>The Global Catalogue of Microorganisms (GCM) 10K type strain sequencing project: providing services to taxonomists for standard genome sequencing and annotation.</title>
        <authorList>
            <consortium name="The Broad Institute Genomics Platform"/>
            <consortium name="The Broad Institute Genome Sequencing Center for Infectious Disease"/>
            <person name="Wu L."/>
            <person name="Ma J."/>
        </authorList>
    </citation>
    <scope>NUCLEOTIDE SEQUENCE [LARGE SCALE GENOMIC DNA]</scope>
    <source>
        <strain evidence="4">CECT 7649</strain>
    </source>
</reference>
<dbReference type="Gene3D" id="3.40.630.30">
    <property type="match status" value="1"/>
</dbReference>
<dbReference type="Pfam" id="PF13527">
    <property type="entry name" value="Acetyltransf_9"/>
    <property type="match status" value="1"/>
</dbReference>
<comment type="caution">
    <text evidence="3">The sequence shown here is derived from an EMBL/GenBank/DDBJ whole genome shotgun (WGS) entry which is preliminary data.</text>
</comment>
<evidence type="ECO:0000256" key="1">
    <source>
        <dbReference type="SAM" id="Phobius"/>
    </source>
</evidence>
<organism evidence="3 4">
    <name type="scientific">Flavobacterium myungsuense</name>
    <dbReference type="NCBI Taxonomy" id="651823"/>
    <lineage>
        <taxon>Bacteria</taxon>
        <taxon>Pseudomonadati</taxon>
        <taxon>Bacteroidota</taxon>
        <taxon>Flavobacteriia</taxon>
        <taxon>Flavobacteriales</taxon>
        <taxon>Flavobacteriaceae</taxon>
        <taxon>Flavobacterium</taxon>
    </lineage>
</organism>
<dbReference type="EC" id="2.3.1.-" evidence="3"/>
<dbReference type="Proteomes" id="UP001597051">
    <property type="component" value="Unassembled WGS sequence"/>
</dbReference>
<dbReference type="PROSITE" id="PS51186">
    <property type="entry name" value="GNAT"/>
    <property type="match status" value="1"/>
</dbReference>
<gene>
    <name evidence="3" type="ORF">ACFQ0S_03730</name>
</gene>
<dbReference type="SUPFAM" id="SSF55729">
    <property type="entry name" value="Acyl-CoA N-acyltransferases (Nat)"/>
    <property type="match status" value="1"/>
</dbReference>
<keyword evidence="3" id="KW-0808">Transferase</keyword>
<proteinExistence type="predicted"/>
<dbReference type="RefSeq" id="WP_379754040.1">
    <property type="nucleotide sequence ID" value="NZ_JBHSYB010000012.1"/>
</dbReference>
<accession>A0ABW3IZV6</accession>
<dbReference type="InterPro" id="IPR000182">
    <property type="entry name" value="GNAT_dom"/>
</dbReference>
<dbReference type="GO" id="GO:0016746">
    <property type="term" value="F:acyltransferase activity"/>
    <property type="evidence" value="ECO:0007669"/>
    <property type="project" value="UniProtKB-KW"/>
</dbReference>
<name>A0ABW3IZV6_9FLAO</name>
<evidence type="ECO:0000313" key="3">
    <source>
        <dbReference type="EMBL" id="MFD0983581.1"/>
    </source>
</evidence>
<dbReference type="CDD" id="cd04301">
    <property type="entry name" value="NAT_SF"/>
    <property type="match status" value="1"/>
</dbReference>
<keyword evidence="1" id="KW-0472">Membrane</keyword>
<sequence length="313" mass="36245">MIVKQASINDIPNIVELLKLSLGESVVGKSSTIWNFKHADNPFGSSHVLVATDDEKFVGVRALMKWNWQLGNDVWVAYRAVDTATHPDFQGKGVFKKLTLKALDDVQENQETFVFNTPNDKSRPGYLKMGWVVVDSLPIAIVPTILYIFLSFLRKKMLYSNQIQNEKLDELCKVHNNDLSEKKSIFTPKSATYLKWRFEENPMQKYKVVSTNDSYVAMYIKKRRFFKELRVVEVISSNESIHKKVIQNAIIDYAIQNRCWITTLSNKDLFPFRFFGKFGPKLTFKSLTKDTLFINKALDINNWKYSLGDLELF</sequence>
<dbReference type="EMBL" id="JBHTIZ010000011">
    <property type="protein sequence ID" value="MFD0983581.1"/>
    <property type="molecule type" value="Genomic_DNA"/>
</dbReference>
<evidence type="ECO:0000259" key="2">
    <source>
        <dbReference type="PROSITE" id="PS51186"/>
    </source>
</evidence>
<keyword evidence="1" id="KW-0812">Transmembrane</keyword>